<sequence>MSRVLKENCHLTELRFSGGSFSDSVFGHLCTLITTTVKNGLDTCRITKLDLAYVQIQPEGYRMLVAMVREMPQLLQLCVTDCIETARRCSTSCPDAGATLIRSNLDDNAFDRLAEIRQPLALRDLRLENTNVWRKTLGAICRASTYGVLNL</sequence>
<comment type="caution">
    <text evidence="1">The sequence shown here is derived from an EMBL/GenBank/DDBJ whole genome shotgun (WGS) entry which is preliminary data.</text>
</comment>
<proteinExistence type="predicted"/>
<dbReference type="EMBL" id="CM047580">
    <property type="protein sequence ID" value="KAI9921374.1"/>
    <property type="molecule type" value="Genomic_DNA"/>
</dbReference>
<keyword evidence="2" id="KW-1185">Reference proteome</keyword>
<name>A0ACC0WRK1_9STRA</name>
<dbReference type="Proteomes" id="UP001163321">
    <property type="component" value="Chromosome 1"/>
</dbReference>
<evidence type="ECO:0000313" key="2">
    <source>
        <dbReference type="Proteomes" id="UP001163321"/>
    </source>
</evidence>
<organism evidence="1 2">
    <name type="scientific">Peronosclerospora sorghi</name>
    <dbReference type="NCBI Taxonomy" id="230839"/>
    <lineage>
        <taxon>Eukaryota</taxon>
        <taxon>Sar</taxon>
        <taxon>Stramenopiles</taxon>
        <taxon>Oomycota</taxon>
        <taxon>Peronosporomycetes</taxon>
        <taxon>Peronosporales</taxon>
        <taxon>Peronosporaceae</taxon>
        <taxon>Peronosclerospora</taxon>
    </lineage>
</organism>
<reference evidence="1 2" key="1">
    <citation type="journal article" date="2022" name="bioRxiv">
        <title>The genome of the oomycete Peronosclerospora sorghi, a cosmopolitan pathogen of maize and sorghum, is inflated with dispersed pseudogenes.</title>
        <authorList>
            <person name="Fletcher K."/>
            <person name="Martin F."/>
            <person name="Isakeit T."/>
            <person name="Cavanaugh K."/>
            <person name="Magill C."/>
            <person name="Michelmore R."/>
        </authorList>
    </citation>
    <scope>NUCLEOTIDE SEQUENCE [LARGE SCALE GENOMIC DNA]</scope>
    <source>
        <strain evidence="1">P6</strain>
    </source>
</reference>
<accession>A0ACC0WRK1</accession>
<evidence type="ECO:0000313" key="1">
    <source>
        <dbReference type="EMBL" id="KAI9921374.1"/>
    </source>
</evidence>
<protein>
    <submittedName>
        <fullName evidence="1">Uncharacterized protein</fullName>
    </submittedName>
</protein>
<gene>
    <name evidence="1" type="ORF">PsorP6_002367</name>
</gene>